<gene>
    <name evidence="2" type="primary">FGENESH: predicted gene_14.11</name>
    <name evidence="3" type="ORF">AAT19DRAFT_10767</name>
    <name evidence="2" type="ORF">BN2166_0064610</name>
</gene>
<dbReference type="AlphaFoldDB" id="A0A0K3CQ45"/>
<dbReference type="EMBL" id="CWKI01000014">
    <property type="protein sequence ID" value="CTR10600.1"/>
    <property type="molecule type" value="Genomic_DNA"/>
</dbReference>
<protein>
    <submittedName>
        <fullName evidence="2 3">Proteophosphoglycan 5</fullName>
    </submittedName>
</protein>
<reference evidence="3 5" key="2">
    <citation type="journal article" date="2018" name="Elife">
        <title>Functional genomics of lipid metabolism in the oleaginous yeast Rhodosporidium toruloides.</title>
        <authorList>
            <person name="Coradetti S.T."/>
            <person name="Pinel D."/>
            <person name="Geiselman G."/>
            <person name="Ito M."/>
            <person name="Mondo S."/>
            <person name="Reilly M.C."/>
            <person name="Cheng Y.F."/>
            <person name="Bauer S."/>
            <person name="Grigoriev I."/>
            <person name="Gladden J.M."/>
            <person name="Simmons B.A."/>
            <person name="Brem R."/>
            <person name="Arkin A.P."/>
            <person name="Skerker J.M."/>
        </authorList>
    </citation>
    <scope>NUCLEOTIDE SEQUENCE [LARGE SCALE GENOMIC DNA]</scope>
    <source>
        <strain evidence="3 5">NBRC 0880</strain>
    </source>
</reference>
<evidence type="ECO:0000313" key="4">
    <source>
        <dbReference type="Proteomes" id="UP000199069"/>
    </source>
</evidence>
<proteinExistence type="predicted"/>
<evidence type="ECO:0000313" key="5">
    <source>
        <dbReference type="Proteomes" id="UP000239560"/>
    </source>
</evidence>
<evidence type="ECO:0000313" key="2">
    <source>
        <dbReference type="EMBL" id="CTR10600.1"/>
    </source>
</evidence>
<evidence type="ECO:0000313" key="3">
    <source>
        <dbReference type="EMBL" id="PRQ70610.1"/>
    </source>
</evidence>
<keyword evidence="4" id="KW-1185">Reference proteome</keyword>
<dbReference type="Proteomes" id="UP000239560">
    <property type="component" value="Unassembled WGS sequence"/>
</dbReference>
<organism evidence="2 4">
    <name type="scientific">Rhodotorula toruloides</name>
    <name type="common">Yeast</name>
    <name type="synonym">Rhodosporidium toruloides</name>
    <dbReference type="NCBI Taxonomy" id="5286"/>
    <lineage>
        <taxon>Eukaryota</taxon>
        <taxon>Fungi</taxon>
        <taxon>Dikarya</taxon>
        <taxon>Basidiomycota</taxon>
        <taxon>Pucciniomycotina</taxon>
        <taxon>Microbotryomycetes</taxon>
        <taxon>Sporidiobolales</taxon>
        <taxon>Sporidiobolaceae</taxon>
        <taxon>Rhodotorula</taxon>
    </lineage>
</organism>
<reference evidence="2 4" key="1">
    <citation type="submission" date="2015-07" db="EMBL/GenBank/DDBJ databases">
        <authorList>
            <person name="Cajimat M.N.B."/>
            <person name="Milazzo M.L."/>
            <person name="Fulhorst C.F."/>
        </authorList>
    </citation>
    <scope>NUCLEOTIDE SEQUENCE [LARGE SCALE GENOMIC DNA]</scope>
    <source>
        <strain evidence="2">Single colony</strain>
    </source>
</reference>
<dbReference type="EMBL" id="LCTV02000014">
    <property type="protein sequence ID" value="PRQ70610.1"/>
    <property type="molecule type" value="Genomic_DNA"/>
</dbReference>
<evidence type="ECO:0000256" key="1">
    <source>
        <dbReference type="SAM" id="MobiDB-lite"/>
    </source>
</evidence>
<sequence length="1133" mass="127985">MGALLSLLRELLCPAPPPARIPAKAKPLTNGPRPAWFPFELYRPIIAYAAERREDRLAPQLARFCLVSRAFRAEAQLLLDEIFTLALELEPVPGPYIYKDHIKCHSLDYDTGVVCVQLTDASFAHLLSLREETKYFALSPRYRRVTFSVTPALSGASFIFCAGPAYEYWFEMSRWPMFLHPRHVYDFGALAQPSLNSLLALHRTGPAWAHHILQDLPANWARNKTRPEDAIGRRMPGFAGRSLHPVETLTLRARPAEGLGDNLAPYYTLQYLHLDFLYRPNSPSMDFLECLDGLKSLTITLRYGATALNTLSTTNYPSIPRPSKRRAPHNIVRRWMALVATLPCKEQVKLTLRLPPLEPLHLRSRDKEFWRRVFADLRGLREWPQILPDTVNELVKEVLEALYDEGGHLGTLAACCAVSPAFANVARPILWRTVVVVCQNAVNPYMEEYDSQAHLPWFSSESWDLAERTRRQLRLLADNIELGALVRHFTMADPNGVDRVNTALLWPSDIVLLQDALLRLQAVETVRIGAIFSRDGYDLRLPARNPRLHTLRLPMVAIGPGFTDSFPKLRQLYIDDCICPEDLRPLAPPVTTLNIRQGIYDMDGILGSFDPTLTRLELDCVTHASTTADFLSSFALRTCSKLTHITVVLRGGNIYDQRVENEEMELKKFYSPSLAPSIRSSGDLPVILRFLSHLPRCQQVTLALKLPQLADPGLRKKHKTLWADVLREMRADGSWDELLPVTVKDPPREPPNTSPAPLPLVDSPPSRPPTLPLELVEEILEILYDEGENAGALAACCAASRAFANFARPLVWRTVVVACRNVLEPYQDDYEREATSKTYSARCWDLEERTRRRLRTLAADPELCAFVRTFVVTPPTGIERTYQPMMWPTDFTLVHSALVRLPAVETVMTCNIRDPNDYTLDLPTSNPRLHTLSMHNILFNTNFAKSAPNLRDLRLQDVECRMLLDKDSTPPITSLVIGSCDSHAGNLVMSLRETLTHLKIDGHLTDTGPDGWLPTLTFSMLSKLKAVTFVLRNLATTRNEAAWTHNSRTLEADIVRDSTATVTHILEIVPYLPRPQQVTLSFALPPLAKPRQREEDAEFWQHIVQDMRAHGVLDELLSNSVKEVDWSGVFGTE</sequence>
<accession>A0A0K3CQ45</accession>
<name>A0A0K3CQ45_RHOTO</name>
<feature type="region of interest" description="Disordered" evidence="1">
    <location>
        <begin position="743"/>
        <end position="765"/>
    </location>
</feature>
<dbReference type="Proteomes" id="UP000199069">
    <property type="component" value="Unassembled WGS sequence"/>
</dbReference>
<dbReference type="OrthoDB" id="10277030at2759"/>
<feature type="compositionally biased region" description="Pro residues" evidence="1">
    <location>
        <begin position="749"/>
        <end position="758"/>
    </location>
</feature>